<dbReference type="Pfam" id="PF14715">
    <property type="entry name" value="FixP_N"/>
    <property type="match status" value="1"/>
</dbReference>
<dbReference type="PROSITE" id="PS51007">
    <property type="entry name" value="CYTC"/>
    <property type="match status" value="2"/>
</dbReference>
<dbReference type="NCBIfam" id="TIGR00782">
    <property type="entry name" value="ccoP"/>
    <property type="match status" value="1"/>
</dbReference>
<keyword evidence="6 21" id="KW-1003">Cell membrane</keyword>
<evidence type="ECO:0000256" key="21">
    <source>
        <dbReference type="PIRNR" id="PIRNR000006"/>
    </source>
</evidence>
<dbReference type="InterPro" id="IPR008168">
    <property type="entry name" value="Cyt_C_IC"/>
</dbReference>
<evidence type="ECO:0000256" key="3">
    <source>
        <dbReference type="ARBA" id="ARBA00006113"/>
    </source>
</evidence>
<keyword evidence="5 21" id="KW-0813">Transport</keyword>
<dbReference type="Pfam" id="PF13442">
    <property type="entry name" value="Cytochrome_CBB3"/>
    <property type="match status" value="1"/>
</dbReference>
<evidence type="ECO:0000256" key="12">
    <source>
        <dbReference type="ARBA" id="ARBA00022737"/>
    </source>
</evidence>
<keyword evidence="17 21" id="KW-0408">Iron</keyword>
<protein>
    <recommendedName>
        <fullName evidence="21">Cbb3-type cytochrome c oxidase subunit</fullName>
    </recommendedName>
</protein>
<dbReference type="PANTHER" id="PTHR33751:SF1">
    <property type="entry name" value="CBB3-TYPE CYTOCHROME C OXIDASE SUBUNIT FIXP"/>
    <property type="match status" value="1"/>
</dbReference>
<evidence type="ECO:0000313" key="24">
    <source>
        <dbReference type="EMBL" id="MFC3704413.1"/>
    </source>
</evidence>
<dbReference type="PANTHER" id="PTHR33751">
    <property type="entry name" value="CBB3-TYPE CYTOCHROME C OXIDASE SUBUNIT FIXP"/>
    <property type="match status" value="1"/>
</dbReference>
<evidence type="ECO:0000256" key="13">
    <source>
        <dbReference type="ARBA" id="ARBA00022781"/>
    </source>
</evidence>
<keyword evidence="10 22" id="KW-0812">Transmembrane</keyword>
<keyword evidence="11 21" id="KW-0479">Metal-binding</keyword>
<dbReference type="SUPFAM" id="SSF46626">
    <property type="entry name" value="Cytochrome c"/>
    <property type="match status" value="2"/>
</dbReference>
<feature type="transmembrane region" description="Helical" evidence="22">
    <location>
        <begin position="32"/>
        <end position="50"/>
    </location>
</feature>
<keyword evidence="8 21" id="KW-0349">Heme</keyword>
<dbReference type="RefSeq" id="WP_380095995.1">
    <property type="nucleotide sequence ID" value="NZ_JBHRYD010000002.1"/>
</dbReference>
<evidence type="ECO:0000256" key="5">
    <source>
        <dbReference type="ARBA" id="ARBA00022448"/>
    </source>
</evidence>
<comment type="pathway">
    <text evidence="2 21">Energy metabolism; oxidative phosphorylation.</text>
</comment>
<evidence type="ECO:0000256" key="1">
    <source>
        <dbReference type="ARBA" id="ARBA00004533"/>
    </source>
</evidence>
<proteinExistence type="inferred from homology"/>
<name>A0ABV7X1H3_9HYPH</name>
<evidence type="ECO:0000256" key="19">
    <source>
        <dbReference type="ARBA" id="ARBA00023136"/>
    </source>
</evidence>
<evidence type="ECO:0000256" key="18">
    <source>
        <dbReference type="ARBA" id="ARBA00023065"/>
    </source>
</evidence>
<evidence type="ECO:0000256" key="11">
    <source>
        <dbReference type="ARBA" id="ARBA00022723"/>
    </source>
</evidence>
<keyword evidence="12" id="KW-0677">Repeat</keyword>
<comment type="subcellular location">
    <subcellularLocation>
        <location evidence="1 21">Cell inner membrane</location>
    </subcellularLocation>
</comment>
<dbReference type="InterPro" id="IPR036909">
    <property type="entry name" value="Cyt_c-like_dom_sf"/>
</dbReference>
<keyword evidence="25" id="KW-1185">Reference proteome</keyword>
<sequence length="290" mass="31789">MALKERDEFSGQLTTGHEWNGIKELNTPVPRLLWAFLISMTLFAVVWTILMPSWPGISSYFRGVLGVDQHQAVRQSLAEAEAERAIWSERLANEDFSSLAGDEAIMTVVRQSGPVLFADNCAGCHGLEATGNRGYPNIAQAPMMWGDDADTVAETIRVGINAVHPETRYAQMLAFGRDQMLAGTDISLLADYLVELSGEPVLTVEERETAEMLFADNCAACHGDDALGMIETGAPNLADAFWIYGGDRSTIRRSIYDGREGTMPSWEGRLSTAQIRLLALYVLDLRGATP</sequence>
<comment type="function">
    <text evidence="20">C-type cytochrome. Part of the cbb3-type cytochrome c oxidase complex. FixP subunit is required for transferring electrons from donor cytochrome c via its heme groups to FixO subunit. From there, electrons are shuttled to the catalytic binuclear center of FixN subunit where oxygen reduction takes place. The complex also functions as a proton pump.</text>
</comment>
<dbReference type="InterPro" id="IPR004678">
    <property type="entry name" value="Cyt_c_oxidase_cbb3_su3"/>
</dbReference>
<dbReference type="InterPro" id="IPR038414">
    <property type="entry name" value="CcoP_N_sf"/>
</dbReference>
<evidence type="ECO:0000256" key="16">
    <source>
        <dbReference type="ARBA" id="ARBA00023002"/>
    </source>
</evidence>
<dbReference type="InterPro" id="IPR032858">
    <property type="entry name" value="CcoP_N"/>
</dbReference>
<dbReference type="EMBL" id="JBHRYD010000002">
    <property type="protein sequence ID" value="MFC3704413.1"/>
    <property type="molecule type" value="Genomic_DNA"/>
</dbReference>
<evidence type="ECO:0000259" key="23">
    <source>
        <dbReference type="PROSITE" id="PS51007"/>
    </source>
</evidence>
<dbReference type="Gene3D" id="6.10.280.130">
    <property type="match status" value="1"/>
</dbReference>
<feature type="domain" description="Cytochrome c" evidence="23">
    <location>
        <begin position="108"/>
        <end position="197"/>
    </location>
</feature>
<dbReference type="PRINTS" id="PR00605">
    <property type="entry name" value="CYTCHROMECIC"/>
</dbReference>
<evidence type="ECO:0000256" key="6">
    <source>
        <dbReference type="ARBA" id="ARBA00022475"/>
    </source>
</evidence>
<dbReference type="Proteomes" id="UP001595613">
    <property type="component" value="Unassembled WGS sequence"/>
</dbReference>
<evidence type="ECO:0000256" key="20">
    <source>
        <dbReference type="ARBA" id="ARBA00025525"/>
    </source>
</evidence>
<dbReference type="InterPro" id="IPR009056">
    <property type="entry name" value="Cyt_c-like_dom"/>
</dbReference>
<evidence type="ECO:0000256" key="7">
    <source>
        <dbReference type="ARBA" id="ARBA00022519"/>
    </source>
</evidence>
<keyword evidence="15 22" id="KW-1133">Transmembrane helix</keyword>
<keyword evidence="9 21" id="KW-0679">Respiratory chain</keyword>
<dbReference type="PIRSF" id="PIRSF000006">
    <property type="entry name" value="Cbb3-Cox_fixP"/>
    <property type="match status" value="1"/>
</dbReference>
<evidence type="ECO:0000256" key="15">
    <source>
        <dbReference type="ARBA" id="ARBA00022989"/>
    </source>
</evidence>
<dbReference type="Gene3D" id="1.10.760.10">
    <property type="entry name" value="Cytochrome c-like domain"/>
    <property type="match status" value="2"/>
</dbReference>
<evidence type="ECO:0000256" key="2">
    <source>
        <dbReference type="ARBA" id="ARBA00004673"/>
    </source>
</evidence>
<evidence type="ECO:0000313" key="25">
    <source>
        <dbReference type="Proteomes" id="UP001595613"/>
    </source>
</evidence>
<evidence type="ECO:0000256" key="9">
    <source>
        <dbReference type="ARBA" id="ARBA00022660"/>
    </source>
</evidence>
<comment type="subunit">
    <text evidence="4">Component of the cbb3-type cytochrome c oxidase at least composed of FixN, FixO, FixQ and FixP.</text>
</comment>
<evidence type="ECO:0000256" key="8">
    <source>
        <dbReference type="ARBA" id="ARBA00022617"/>
    </source>
</evidence>
<evidence type="ECO:0000256" key="22">
    <source>
        <dbReference type="SAM" id="Phobius"/>
    </source>
</evidence>
<evidence type="ECO:0000256" key="17">
    <source>
        <dbReference type="ARBA" id="ARBA00023004"/>
    </source>
</evidence>
<keyword evidence="16 21" id="KW-0560">Oxidoreductase</keyword>
<feature type="domain" description="Cytochrome c" evidence="23">
    <location>
        <begin position="205"/>
        <end position="286"/>
    </location>
</feature>
<evidence type="ECO:0000256" key="14">
    <source>
        <dbReference type="ARBA" id="ARBA00022982"/>
    </source>
</evidence>
<evidence type="ECO:0000256" key="10">
    <source>
        <dbReference type="ARBA" id="ARBA00022692"/>
    </source>
</evidence>
<dbReference type="InterPro" id="IPR050597">
    <property type="entry name" value="Cytochrome_c_Oxidase_Subunit"/>
</dbReference>
<comment type="similarity">
    <text evidence="3 21">Belongs to the CcoP / FixP family.</text>
</comment>
<organism evidence="24 25">
    <name type="scientific">Devosia honganensis</name>
    <dbReference type="NCBI Taxonomy" id="1610527"/>
    <lineage>
        <taxon>Bacteria</taxon>
        <taxon>Pseudomonadati</taxon>
        <taxon>Pseudomonadota</taxon>
        <taxon>Alphaproteobacteria</taxon>
        <taxon>Hyphomicrobiales</taxon>
        <taxon>Devosiaceae</taxon>
        <taxon>Devosia</taxon>
    </lineage>
</organism>
<dbReference type="Pfam" id="PF00034">
    <property type="entry name" value="Cytochrom_C"/>
    <property type="match status" value="1"/>
</dbReference>
<comment type="cofactor">
    <cofactor evidence="21">
        <name>heme c</name>
        <dbReference type="ChEBI" id="CHEBI:61717"/>
    </cofactor>
    <text evidence="21">Binds 2 heme C groups per subunit.</text>
</comment>
<keyword evidence="18 21" id="KW-0406">Ion transport</keyword>
<comment type="caution">
    <text evidence="24">The sequence shown here is derived from an EMBL/GenBank/DDBJ whole genome shotgun (WGS) entry which is preliminary data.</text>
</comment>
<keyword evidence="14 21" id="KW-0249">Electron transport</keyword>
<keyword evidence="13 21" id="KW-0375">Hydrogen ion transport</keyword>
<accession>A0ABV7X1H3</accession>
<gene>
    <name evidence="24" type="primary">ccoP</name>
    <name evidence="24" type="ORF">ACFOOL_06560</name>
</gene>
<evidence type="ECO:0000256" key="4">
    <source>
        <dbReference type="ARBA" id="ARBA00011203"/>
    </source>
</evidence>
<reference evidence="25" key="1">
    <citation type="journal article" date="2019" name="Int. J. Syst. Evol. Microbiol.">
        <title>The Global Catalogue of Microorganisms (GCM) 10K type strain sequencing project: providing services to taxonomists for standard genome sequencing and annotation.</title>
        <authorList>
            <consortium name="The Broad Institute Genomics Platform"/>
            <consortium name="The Broad Institute Genome Sequencing Center for Infectious Disease"/>
            <person name="Wu L."/>
            <person name="Ma J."/>
        </authorList>
    </citation>
    <scope>NUCLEOTIDE SEQUENCE [LARGE SCALE GENOMIC DNA]</scope>
    <source>
        <strain evidence="25">KCTC 42281</strain>
    </source>
</reference>
<keyword evidence="19 21" id="KW-0472">Membrane</keyword>
<keyword evidence="7 21" id="KW-0997">Cell inner membrane</keyword>